<evidence type="ECO:0000256" key="4">
    <source>
        <dbReference type="ARBA" id="ARBA00023136"/>
    </source>
</evidence>
<feature type="transmembrane region" description="Helical" evidence="5">
    <location>
        <begin position="279"/>
        <end position="300"/>
    </location>
</feature>
<dbReference type="InterPro" id="IPR052902">
    <property type="entry name" value="ABC-2_transporter"/>
</dbReference>
<feature type="transmembrane region" description="Helical" evidence="5">
    <location>
        <begin position="402"/>
        <end position="420"/>
    </location>
</feature>
<keyword evidence="4 5" id="KW-0472">Membrane</keyword>
<evidence type="ECO:0000256" key="5">
    <source>
        <dbReference type="SAM" id="Phobius"/>
    </source>
</evidence>
<evidence type="ECO:0000256" key="2">
    <source>
        <dbReference type="ARBA" id="ARBA00022692"/>
    </source>
</evidence>
<dbReference type="RefSeq" id="WP_076321257.1">
    <property type="nucleotide sequence ID" value="NZ_MRTF01000001.1"/>
</dbReference>
<evidence type="ECO:0000256" key="1">
    <source>
        <dbReference type="ARBA" id="ARBA00004141"/>
    </source>
</evidence>
<organism evidence="7 8">
    <name type="scientific">Paenibacillus lautus</name>
    <name type="common">Bacillus lautus</name>
    <dbReference type="NCBI Taxonomy" id="1401"/>
    <lineage>
        <taxon>Bacteria</taxon>
        <taxon>Bacillati</taxon>
        <taxon>Bacillota</taxon>
        <taxon>Bacilli</taxon>
        <taxon>Bacillales</taxon>
        <taxon>Paenibacillaceae</taxon>
        <taxon>Paenibacillus</taxon>
    </lineage>
</organism>
<name>A0A1R1B9Z6_PAELA</name>
<dbReference type="STRING" id="1401.BK123_04915"/>
<dbReference type="PANTHER" id="PTHR43027:SF1">
    <property type="entry name" value="DOXORUBICIN RESISTANCE ABC TRANSPORTER PERMEASE PROTEIN DRRC-RELATED"/>
    <property type="match status" value="1"/>
</dbReference>
<comment type="caution">
    <text evidence="7">The sequence shown here is derived from an EMBL/GenBank/DDBJ whole genome shotgun (WGS) entry which is preliminary data.</text>
</comment>
<sequence>MGVFFKKDFLVYWRDRKKMLIALFMPLALILVLGFALPNWVENSNGSLEMRVALVVKDRHEEGVHAFQESLKSMSISTEQKNELSKAAANFQLEALLMNMFGDDEVEEFLQVAALDDQTAQVQLKEEKVEAIITVPEAYTLAALNKLLLHEGDGAVLTLTALENSMKVNILQNMLDGFLGTVNYQAALDSGMEGQESKGEGELALANSPVGGLEQIEGVDMITSFQYYALAVSIFFALSVSTTTASKSITEKREMVFMRLLLAGTHPFRYLSGKVGSTLCMSLLQSSVLIMISHFLFQLFPGKSLIFWIGLTFIIFMLCLTVAALSALFTAMLFRMKDADVATGISFILLVVLGVIGGNLVPIYILPDWLMNIGSVTPNGLALMSMIQWIQGSPFQELWLPILYQGVFFIVILAASLWIFPRRGRI</sequence>
<dbReference type="PANTHER" id="PTHR43027">
    <property type="entry name" value="DOXORUBICIN RESISTANCE ABC TRANSPORTER PERMEASE PROTEIN DRRC-RELATED"/>
    <property type="match status" value="1"/>
</dbReference>
<accession>A0A1R1B9Z6</accession>
<comment type="subcellular location">
    <subcellularLocation>
        <location evidence="1">Membrane</location>
        <topology evidence="1">Multi-pass membrane protein</topology>
    </subcellularLocation>
</comment>
<dbReference type="AlphaFoldDB" id="A0A1R1B9Z6"/>
<dbReference type="Pfam" id="PF12698">
    <property type="entry name" value="ABC2_membrane_3"/>
    <property type="match status" value="1"/>
</dbReference>
<keyword evidence="3 5" id="KW-1133">Transmembrane helix</keyword>
<feature type="transmembrane region" description="Helical" evidence="5">
    <location>
        <begin position="341"/>
        <end position="365"/>
    </location>
</feature>
<dbReference type="OrthoDB" id="3078158at2"/>
<feature type="domain" description="ABC-2 type transporter transmembrane" evidence="6">
    <location>
        <begin position="17"/>
        <end position="418"/>
    </location>
</feature>
<dbReference type="InterPro" id="IPR013525">
    <property type="entry name" value="ABC2_TM"/>
</dbReference>
<feature type="transmembrane region" description="Helical" evidence="5">
    <location>
        <begin position="306"/>
        <end position="334"/>
    </location>
</feature>
<feature type="transmembrane region" description="Helical" evidence="5">
    <location>
        <begin position="225"/>
        <end position="245"/>
    </location>
</feature>
<reference evidence="7 8" key="1">
    <citation type="submission" date="2016-11" db="EMBL/GenBank/DDBJ databases">
        <title>Paenibacillus species isolates.</title>
        <authorList>
            <person name="Beno S.M."/>
        </authorList>
    </citation>
    <scope>NUCLEOTIDE SEQUENCE [LARGE SCALE GENOMIC DNA]</scope>
    <source>
        <strain evidence="7 8">FSL F4-0100</strain>
    </source>
</reference>
<dbReference type="GO" id="GO:0140359">
    <property type="term" value="F:ABC-type transporter activity"/>
    <property type="evidence" value="ECO:0007669"/>
    <property type="project" value="InterPro"/>
</dbReference>
<evidence type="ECO:0000313" key="8">
    <source>
        <dbReference type="Proteomes" id="UP000187074"/>
    </source>
</evidence>
<evidence type="ECO:0000259" key="6">
    <source>
        <dbReference type="Pfam" id="PF12698"/>
    </source>
</evidence>
<protein>
    <recommendedName>
        <fullName evidence="6">ABC-2 type transporter transmembrane domain-containing protein</fullName>
    </recommendedName>
</protein>
<evidence type="ECO:0000313" key="7">
    <source>
        <dbReference type="EMBL" id="OME96920.1"/>
    </source>
</evidence>
<gene>
    <name evidence="7" type="ORF">BK123_04915</name>
</gene>
<proteinExistence type="predicted"/>
<dbReference type="EMBL" id="MRTF01000001">
    <property type="protein sequence ID" value="OME96920.1"/>
    <property type="molecule type" value="Genomic_DNA"/>
</dbReference>
<dbReference type="Proteomes" id="UP000187074">
    <property type="component" value="Unassembled WGS sequence"/>
</dbReference>
<evidence type="ECO:0000256" key="3">
    <source>
        <dbReference type="ARBA" id="ARBA00022989"/>
    </source>
</evidence>
<keyword evidence="2 5" id="KW-0812">Transmembrane</keyword>
<dbReference type="GO" id="GO:0016020">
    <property type="term" value="C:membrane"/>
    <property type="evidence" value="ECO:0007669"/>
    <property type="project" value="UniProtKB-SubCell"/>
</dbReference>